<evidence type="ECO:0000313" key="5">
    <source>
        <dbReference type="Proteomes" id="UP000832097"/>
    </source>
</evidence>
<dbReference type="Proteomes" id="UP000832097">
    <property type="component" value="Chromosome"/>
</dbReference>
<dbReference type="PANTHER" id="PTHR12526">
    <property type="entry name" value="GLYCOSYLTRANSFERASE"/>
    <property type="match status" value="1"/>
</dbReference>
<evidence type="ECO:0000259" key="3">
    <source>
        <dbReference type="Pfam" id="PF00534"/>
    </source>
</evidence>
<dbReference type="Gene3D" id="3.40.50.2000">
    <property type="entry name" value="Glycogen Phosphorylase B"/>
    <property type="match status" value="2"/>
</dbReference>
<name>A0ABY4BVH4_9MICO</name>
<keyword evidence="2" id="KW-0808">Transferase</keyword>
<feature type="domain" description="Glycosyl transferase family 1" evidence="3">
    <location>
        <begin position="228"/>
        <end position="385"/>
    </location>
</feature>
<dbReference type="RefSeq" id="WP_243553681.1">
    <property type="nucleotide sequence ID" value="NZ_CP094528.1"/>
</dbReference>
<proteinExistence type="predicted"/>
<keyword evidence="5" id="KW-1185">Reference proteome</keyword>
<organism evidence="4 5">
    <name type="scientific">Agromyces larvae</name>
    <dbReference type="NCBI Taxonomy" id="2929802"/>
    <lineage>
        <taxon>Bacteria</taxon>
        <taxon>Bacillati</taxon>
        <taxon>Actinomycetota</taxon>
        <taxon>Actinomycetes</taxon>
        <taxon>Micrococcales</taxon>
        <taxon>Microbacteriaceae</taxon>
        <taxon>Agromyces</taxon>
    </lineage>
</organism>
<keyword evidence="1" id="KW-0328">Glycosyltransferase</keyword>
<accession>A0ABY4BVH4</accession>
<evidence type="ECO:0000313" key="4">
    <source>
        <dbReference type="EMBL" id="UOE42749.1"/>
    </source>
</evidence>
<reference evidence="4 5" key="1">
    <citation type="submission" date="2022-03" db="EMBL/GenBank/DDBJ databases">
        <title>Mucilaginibacter sp. isolated from the gut of Protaetia brevitarsis seulensis larvae.</title>
        <authorList>
            <person name="Won M."/>
            <person name="Kim S.-J."/>
            <person name="Kwon S.-W."/>
        </authorList>
    </citation>
    <scope>NUCLEOTIDE SEQUENCE [LARGE SCALE GENOMIC DNA]</scope>
    <source>
        <strain evidence="4 5">CFWR-12</strain>
    </source>
</reference>
<dbReference type="EMBL" id="CP094528">
    <property type="protein sequence ID" value="UOE42749.1"/>
    <property type="molecule type" value="Genomic_DNA"/>
</dbReference>
<dbReference type="PANTHER" id="PTHR12526:SF510">
    <property type="entry name" value="D-INOSITOL 3-PHOSPHATE GLYCOSYLTRANSFERASE"/>
    <property type="match status" value="1"/>
</dbReference>
<dbReference type="SUPFAM" id="SSF53756">
    <property type="entry name" value="UDP-Glycosyltransferase/glycogen phosphorylase"/>
    <property type="match status" value="1"/>
</dbReference>
<evidence type="ECO:0000256" key="1">
    <source>
        <dbReference type="ARBA" id="ARBA00022676"/>
    </source>
</evidence>
<dbReference type="InterPro" id="IPR001296">
    <property type="entry name" value="Glyco_trans_1"/>
</dbReference>
<gene>
    <name evidence="4" type="ORF">MTO99_11160</name>
</gene>
<dbReference type="Pfam" id="PF00534">
    <property type="entry name" value="Glycos_transf_1"/>
    <property type="match status" value="1"/>
</dbReference>
<dbReference type="CDD" id="cd03801">
    <property type="entry name" value="GT4_PimA-like"/>
    <property type="match status" value="1"/>
</dbReference>
<protein>
    <submittedName>
        <fullName evidence="4">Glycosyltransferase family 4 protein</fullName>
    </submittedName>
</protein>
<evidence type="ECO:0000256" key="2">
    <source>
        <dbReference type="ARBA" id="ARBA00022679"/>
    </source>
</evidence>
<sequence length="413" mass="46136">MKRDGVSERRVRKILLIAPACDGEDISEAWNAFQWARLLSERFELTVIASYKKGHTPLSKQLSNARVIEWSEPPFVSRFERLNSLMQPGYAPFYFRARRWIRRQLASGEQFDLAHQVVPVAMRYPSPAAGLGIPFVIGPVGGSLLSPPAFVCEEGATPWYQRLRGIDRFRLKHDRSLRATYESADCVVGIAPYVRDVLSDSPIRRFESMSEVALHEVQPPIDRARRAGPVRLLHVGRTIRTKGLRDVIRALAELRDLSLVLDVLGDGNDRAACEALVHELGLGDRVTFHGMVARAAVDEFYREADIFVFPSYREPGGGVVLEALSHGLPLILADRGGPAAFVDDASAIRVPAVTPEQLARDCAAAIRSLVEDPALRIRMGEAARSHAASHHLWRHRLDQMGRYYEQVARPVSQ</sequence>